<evidence type="ECO:0000256" key="1">
    <source>
        <dbReference type="SAM" id="Phobius"/>
    </source>
</evidence>
<reference evidence="2" key="1">
    <citation type="submission" date="2020-11" db="EMBL/GenBank/DDBJ databases">
        <authorList>
            <person name="Tran Van P."/>
        </authorList>
    </citation>
    <scope>NUCLEOTIDE SEQUENCE</scope>
</reference>
<keyword evidence="3" id="KW-1185">Reference proteome</keyword>
<protein>
    <submittedName>
        <fullName evidence="2">Uncharacterized protein</fullName>
    </submittedName>
</protein>
<sequence>MSSKASDLKKDNENTRGFEIWRMEADDYEAWRRYHWKRKTCSIVLLGIWLFGLVGMVSCFIMMLPIEECELLAVAVLGPILILKVPALIYCFDKQYREPRWLAAGVDPELYLLRKVPYLFLKGGTNLNPNRTWFVTMPGDDAVYGECAKGIE</sequence>
<organism evidence="2">
    <name type="scientific">Darwinula stevensoni</name>
    <dbReference type="NCBI Taxonomy" id="69355"/>
    <lineage>
        <taxon>Eukaryota</taxon>
        <taxon>Metazoa</taxon>
        <taxon>Ecdysozoa</taxon>
        <taxon>Arthropoda</taxon>
        <taxon>Crustacea</taxon>
        <taxon>Oligostraca</taxon>
        <taxon>Ostracoda</taxon>
        <taxon>Podocopa</taxon>
        <taxon>Podocopida</taxon>
        <taxon>Darwinulocopina</taxon>
        <taxon>Darwinuloidea</taxon>
        <taxon>Darwinulidae</taxon>
        <taxon>Darwinula</taxon>
    </lineage>
</organism>
<accession>A0A7R9FRK5</accession>
<keyword evidence="1" id="KW-0812">Transmembrane</keyword>
<evidence type="ECO:0000313" key="3">
    <source>
        <dbReference type="Proteomes" id="UP000677054"/>
    </source>
</evidence>
<gene>
    <name evidence="2" type="ORF">DSTB1V02_LOCUS11854</name>
</gene>
<keyword evidence="1" id="KW-0472">Membrane</keyword>
<dbReference type="EMBL" id="CAJPEV010004106">
    <property type="protein sequence ID" value="CAG0901182.1"/>
    <property type="molecule type" value="Genomic_DNA"/>
</dbReference>
<dbReference type="EMBL" id="LR903623">
    <property type="protein sequence ID" value="CAD7252093.1"/>
    <property type="molecule type" value="Genomic_DNA"/>
</dbReference>
<keyword evidence="1" id="KW-1133">Transmembrane helix</keyword>
<proteinExistence type="predicted"/>
<evidence type="ECO:0000313" key="2">
    <source>
        <dbReference type="EMBL" id="CAD7252093.1"/>
    </source>
</evidence>
<dbReference type="Proteomes" id="UP000677054">
    <property type="component" value="Unassembled WGS sequence"/>
</dbReference>
<name>A0A7R9FRK5_9CRUS</name>
<feature type="transmembrane region" description="Helical" evidence="1">
    <location>
        <begin position="72"/>
        <end position="92"/>
    </location>
</feature>
<dbReference type="AlphaFoldDB" id="A0A7R9FRK5"/>
<feature type="transmembrane region" description="Helical" evidence="1">
    <location>
        <begin position="43"/>
        <end position="66"/>
    </location>
</feature>